<dbReference type="EMBL" id="FMAK01000026">
    <property type="protein sequence ID" value="SCB67599.1"/>
    <property type="molecule type" value="Genomic_DNA"/>
</dbReference>
<evidence type="ECO:0000313" key="2">
    <source>
        <dbReference type="Proteomes" id="UP000195696"/>
    </source>
</evidence>
<sequence>MHSKSRITTIGTYIPNQVLSNNDLEKKEI</sequence>
<protein>
    <submittedName>
        <fullName evidence="1">3-oxoacyl-[acyl-carrier-protein] synthase 3 protein 2</fullName>
    </submittedName>
</protein>
<dbReference type="Proteomes" id="UP000195696">
    <property type="component" value="Unassembled WGS sequence"/>
</dbReference>
<proteinExistence type="predicted"/>
<reference evidence="1 2" key="1">
    <citation type="submission" date="2016-08" db="EMBL/GenBank/DDBJ databases">
        <authorList>
            <person name="Seilhamer J.J."/>
        </authorList>
    </citation>
    <scope>NUCLEOTIDE SEQUENCE [LARGE SCALE GENOMIC DNA]</scope>
    <source>
        <strain evidence="1 2">SDA_GO95</strain>
    </source>
</reference>
<gene>
    <name evidence="1" type="ORF">BWGO95_01722</name>
</gene>
<name>A0A1G4ENH5_BACMY</name>
<dbReference type="AlphaFoldDB" id="A0A1G4ENH5"/>
<evidence type="ECO:0000313" key="1">
    <source>
        <dbReference type="EMBL" id="SCB67599.1"/>
    </source>
</evidence>
<accession>A0A1G4ENH5</accession>
<organism evidence="1 2">
    <name type="scientific">Bacillus mycoides</name>
    <dbReference type="NCBI Taxonomy" id="1405"/>
    <lineage>
        <taxon>Bacteria</taxon>
        <taxon>Bacillati</taxon>
        <taxon>Bacillota</taxon>
        <taxon>Bacilli</taxon>
        <taxon>Bacillales</taxon>
        <taxon>Bacillaceae</taxon>
        <taxon>Bacillus</taxon>
        <taxon>Bacillus cereus group</taxon>
    </lineage>
</organism>